<keyword evidence="6 12" id="KW-1003">Cell membrane</keyword>
<comment type="subcellular location">
    <subcellularLocation>
        <location evidence="2">Cell membrane</location>
        <topology evidence="2">Multi-pass membrane protein</topology>
    </subcellularLocation>
</comment>
<evidence type="ECO:0000256" key="9">
    <source>
        <dbReference type="ARBA" id="ARBA00022989"/>
    </source>
</evidence>
<evidence type="ECO:0000313" key="17">
    <source>
        <dbReference type="EMBL" id="SNV61735.1"/>
    </source>
</evidence>
<evidence type="ECO:0000256" key="12">
    <source>
        <dbReference type="PIRNR" id="PIRNR003097"/>
    </source>
</evidence>
<evidence type="ECO:0000256" key="4">
    <source>
        <dbReference type="ARBA" id="ARBA00011160"/>
    </source>
</evidence>
<dbReference type="PIRSF" id="PIRSF003097">
    <property type="entry name" value="FtsX"/>
    <property type="match status" value="1"/>
</dbReference>
<dbReference type="NCBIfam" id="NF038346">
    <property type="entry name" value="FtsX_actino"/>
    <property type="match status" value="1"/>
</dbReference>
<comment type="subunit">
    <text evidence="4">Forms a membrane-associated complex with FtsE.</text>
</comment>
<dbReference type="PANTHER" id="PTHR47755">
    <property type="entry name" value="CELL DIVISION PROTEIN FTSX"/>
    <property type="match status" value="1"/>
</dbReference>
<feature type="domain" description="FtsX extracellular" evidence="15">
    <location>
        <begin position="57"/>
        <end position="155"/>
    </location>
</feature>
<dbReference type="EMBL" id="CP009211">
    <property type="protein sequence ID" value="AIJ33040.1"/>
    <property type="molecule type" value="Genomic_DNA"/>
</dbReference>
<feature type="domain" description="ABC3 transporter permease C-terminal" evidence="14">
    <location>
        <begin position="179"/>
        <end position="295"/>
    </location>
</feature>
<feature type="transmembrane region" description="Helical" evidence="13">
    <location>
        <begin position="270"/>
        <end position="294"/>
    </location>
</feature>
<dbReference type="InterPro" id="IPR004513">
    <property type="entry name" value="FtsX"/>
</dbReference>
<evidence type="ECO:0000256" key="1">
    <source>
        <dbReference type="ARBA" id="ARBA00003552"/>
    </source>
</evidence>
<dbReference type="Gene3D" id="3.30.70.3040">
    <property type="match status" value="1"/>
</dbReference>
<evidence type="ECO:0000256" key="11">
    <source>
        <dbReference type="ARBA" id="ARBA00023306"/>
    </source>
</evidence>
<comment type="similarity">
    <text evidence="3 12">Belongs to the ABC-4 integral membrane protein family. FtsX subfamily.</text>
</comment>
<keyword evidence="9 13" id="KW-1133">Transmembrane helix</keyword>
<evidence type="ECO:0000256" key="5">
    <source>
        <dbReference type="ARBA" id="ARBA00021907"/>
    </source>
</evidence>
<evidence type="ECO:0000256" key="10">
    <source>
        <dbReference type="ARBA" id="ARBA00023136"/>
    </source>
</evidence>
<protein>
    <recommendedName>
        <fullName evidence="5 12">Cell division protein FtsX</fullName>
    </recommendedName>
</protein>
<name>A0A076NMP3_9CORY</name>
<keyword evidence="7 12" id="KW-0132">Cell division</keyword>
<accession>A0A076NMP3</accession>
<gene>
    <name evidence="17" type="primary">ftsX</name>
    <name evidence="16" type="ORF">CIMIT_03180</name>
    <name evidence="17" type="ORF">SAMEA4535761_00702</name>
</gene>
<evidence type="ECO:0000256" key="6">
    <source>
        <dbReference type="ARBA" id="ARBA00022475"/>
    </source>
</evidence>
<keyword evidence="10 12" id="KW-0472">Membrane</keyword>
<feature type="transmembrane region" description="Helical" evidence="13">
    <location>
        <begin position="221"/>
        <end position="244"/>
    </location>
</feature>
<dbReference type="eggNOG" id="COG2177">
    <property type="taxonomic scope" value="Bacteria"/>
</dbReference>
<proteinExistence type="inferred from homology"/>
<dbReference type="EMBL" id="LT906467">
    <property type="protein sequence ID" value="SNV61735.1"/>
    <property type="molecule type" value="Genomic_DNA"/>
</dbReference>
<dbReference type="InterPro" id="IPR047929">
    <property type="entry name" value="FtsX_actino"/>
</dbReference>
<reference evidence="17 19" key="2">
    <citation type="submission" date="2017-06" db="EMBL/GenBank/DDBJ databases">
        <authorList>
            <consortium name="Pathogen Informatics"/>
        </authorList>
    </citation>
    <scope>NUCLEOTIDE SEQUENCE [LARGE SCALE GENOMIC DNA]</scope>
    <source>
        <strain evidence="17 19">NCTC13015</strain>
    </source>
</reference>
<dbReference type="Proteomes" id="UP000028780">
    <property type="component" value="Chromosome"/>
</dbReference>
<evidence type="ECO:0000313" key="16">
    <source>
        <dbReference type="EMBL" id="AIJ33040.1"/>
    </source>
</evidence>
<dbReference type="PANTHER" id="PTHR47755:SF1">
    <property type="entry name" value="CELL DIVISION PROTEIN FTSX"/>
    <property type="match status" value="1"/>
</dbReference>
<evidence type="ECO:0000256" key="3">
    <source>
        <dbReference type="ARBA" id="ARBA00007379"/>
    </source>
</evidence>
<dbReference type="Pfam" id="PF02687">
    <property type="entry name" value="FtsX"/>
    <property type="match status" value="1"/>
</dbReference>
<feature type="transmembrane region" description="Helical" evidence="13">
    <location>
        <begin position="21"/>
        <end position="41"/>
    </location>
</feature>
<dbReference type="Proteomes" id="UP000215374">
    <property type="component" value="Chromosome 1"/>
</dbReference>
<evidence type="ECO:0000313" key="18">
    <source>
        <dbReference type="Proteomes" id="UP000028780"/>
    </source>
</evidence>
<sequence length="300" mass="32795">MNWNFIFREGFRGLGRNITMTIALVITTALSLVLVGAGILISQATSDTKDLYLDRVEVMIELDEEISANDKDCSSEACKEVRDTLQADSGVEQVTFRSREQSFERFKELFEESEPELVRETTAEALPAALHVRLTDPADTTPIEKVADMPQVTVVTDQADTVREAAGTMDTFRNVTFTVAAAQALAAIFLIVNMVQLAAFNRRDQIGIMRMVGASRWFTQAPFVLEALISVFIGAVLATVLTWVGKRSIADPMLGDLYASALIARVPDSAVWTVMPLVGLGAMVIGAIAAQVALRSYVRK</sequence>
<dbReference type="GO" id="GO:0005886">
    <property type="term" value="C:plasma membrane"/>
    <property type="evidence" value="ECO:0007669"/>
    <property type="project" value="UniProtKB-SubCell"/>
</dbReference>
<dbReference type="InterPro" id="IPR003838">
    <property type="entry name" value="ABC3_permease_C"/>
</dbReference>
<dbReference type="STRING" id="156978.CIMIT_03180"/>
<reference evidence="16 18" key="1">
    <citation type="submission" date="2014-08" db="EMBL/GenBank/DDBJ databases">
        <title>Complete genome sequence of Corynebacterium imitans DSM 44264, isolated from a five-month-old boy with suspected pharyngeal diphtheria.</title>
        <authorList>
            <person name="Mollmann S."/>
            <person name="Albersmeier A."/>
            <person name="Ruckert C."/>
            <person name="Tauch A."/>
        </authorList>
    </citation>
    <scope>NUCLEOTIDE SEQUENCE [LARGE SCALE GENOMIC DNA]</scope>
    <source>
        <strain evidence="16 18">DSM 44264</strain>
    </source>
</reference>
<dbReference type="HOGENOM" id="CLU_073546_1_0_11"/>
<evidence type="ECO:0000259" key="15">
    <source>
        <dbReference type="Pfam" id="PF18075"/>
    </source>
</evidence>
<evidence type="ECO:0000256" key="2">
    <source>
        <dbReference type="ARBA" id="ARBA00004651"/>
    </source>
</evidence>
<dbReference type="GO" id="GO:0051301">
    <property type="term" value="P:cell division"/>
    <property type="evidence" value="ECO:0007669"/>
    <property type="project" value="UniProtKB-KW"/>
</dbReference>
<dbReference type="Pfam" id="PF18075">
    <property type="entry name" value="FtsX_ECD"/>
    <property type="match status" value="1"/>
</dbReference>
<feature type="transmembrane region" description="Helical" evidence="13">
    <location>
        <begin position="177"/>
        <end position="200"/>
    </location>
</feature>
<dbReference type="RefSeq" id="WP_038588995.1">
    <property type="nucleotide sequence ID" value="NZ_CP009211.1"/>
</dbReference>
<dbReference type="OrthoDB" id="9812531at2"/>
<dbReference type="AlphaFoldDB" id="A0A076NMP3"/>
<comment type="function">
    <text evidence="1">Part of the ABC transporter FtsEX involved in cellular division.</text>
</comment>
<organism evidence="16 18">
    <name type="scientific">Corynebacterium imitans</name>
    <dbReference type="NCBI Taxonomy" id="156978"/>
    <lineage>
        <taxon>Bacteria</taxon>
        <taxon>Bacillati</taxon>
        <taxon>Actinomycetota</taxon>
        <taxon>Actinomycetes</taxon>
        <taxon>Mycobacteriales</taxon>
        <taxon>Corynebacteriaceae</taxon>
        <taxon>Corynebacterium</taxon>
    </lineage>
</organism>
<evidence type="ECO:0000256" key="8">
    <source>
        <dbReference type="ARBA" id="ARBA00022692"/>
    </source>
</evidence>
<evidence type="ECO:0000259" key="14">
    <source>
        <dbReference type="Pfam" id="PF02687"/>
    </source>
</evidence>
<evidence type="ECO:0000256" key="7">
    <source>
        <dbReference type="ARBA" id="ARBA00022618"/>
    </source>
</evidence>
<evidence type="ECO:0000256" key="13">
    <source>
        <dbReference type="SAM" id="Phobius"/>
    </source>
</evidence>
<keyword evidence="8 13" id="KW-0812">Transmembrane</keyword>
<evidence type="ECO:0000313" key="19">
    <source>
        <dbReference type="Proteomes" id="UP000215374"/>
    </source>
</evidence>
<keyword evidence="18" id="KW-1185">Reference proteome</keyword>
<keyword evidence="11 12" id="KW-0131">Cell cycle</keyword>
<dbReference type="KEGG" id="cii:CIMIT_03180"/>
<dbReference type="InterPro" id="IPR040690">
    <property type="entry name" value="FtsX_ECD"/>
</dbReference>